<evidence type="ECO:0000256" key="1">
    <source>
        <dbReference type="SAM" id="Coils"/>
    </source>
</evidence>
<evidence type="ECO:0000256" key="2">
    <source>
        <dbReference type="SAM" id="MobiDB-lite"/>
    </source>
</evidence>
<dbReference type="Proteomes" id="UP000265631">
    <property type="component" value="Unassembled WGS sequence"/>
</dbReference>
<comment type="caution">
    <text evidence="3">The sequence shown here is derived from an EMBL/GenBank/DDBJ whole genome shotgun (WGS) entry which is preliminary data.</text>
</comment>
<organism evidence="3 4">
    <name type="scientific">Fusarium flagelliforme</name>
    <dbReference type="NCBI Taxonomy" id="2675880"/>
    <lineage>
        <taxon>Eukaryota</taxon>
        <taxon>Fungi</taxon>
        <taxon>Dikarya</taxon>
        <taxon>Ascomycota</taxon>
        <taxon>Pezizomycotina</taxon>
        <taxon>Sordariomycetes</taxon>
        <taxon>Hypocreomycetidae</taxon>
        <taxon>Hypocreales</taxon>
        <taxon>Nectriaceae</taxon>
        <taxon>Fusarium</taxon>
        <taxon>Fusarium incarnatum-equiseti species complex</taxon>
    </lineage>
</organism>
<dbReference type="AlphaFoldDB" id="A0A395MTI0"/>
<reference evidence="3 4" key="1">
    <citation type="journal article" date="2018" name="PLoS Pathog.">
        <title>Evolution of structural diversity of trichothecenes, a family of toxins produced by plant pathogenic and entomopathogenic fungi.</title>
        <authorList>
            <person name="Proctor R.H."/>
            <person name="McCormick S.P."/>
            <person name="Kim H.S."/>
            <person name="Cardoza R.E."/>
            <person name="Stanley A.M."/>
            <person name="Lindo L."/>
            <person name="Kelly A."/>
            <person name="Brown D.W."/>
            <person name="Lee T."/>
            <person name="Vaughan M.M."/>
            <person name="Alexander N.J."/>
            <person name="Busman M."/>
            <person name="Gutierrez S."/>
        </authorList>
    </citation>
    <scope>NUCLEOTIDE SEQUENCE [LARGE SCALE GENOMIC DNA]</scope>
    <source>
        <strain evidence="3 4">NRRL 13405</strain>
    </source>
</reference>
<feature type="compositionally biased region" description="Basic and acidic residues" evidence="2">
    <location>
        <begin position="181"/>
        <end position="203"/>
    </location>
</feature>
<protein>
    <submittedName>
        <fullName evidence="3">Uncharacterized protein</fullName>
    </submittedName>
</protein>
<name>A0A395MTI0_9HYPO</name>
<evidence type="ECO:0000313" key="3">
    <source>
        <dbReference type="EMBL" id="RFN50479.1"/>
    </source>
</evidence>
<keyword evidence="1" id="KW-0175">Coiled coil</keyword>
<keyword evidence="4" id="KW-1185">Reference proteome</keyword>
<feature type="coiled-coil region" evidence="1">
    <location>
        <begin position="50"/>
        <end position="119"/>
    </location>
</feature>
<feature type="region of interest" description="Disordered" evidence="2">
    <location>
        <begin position="174"/>
        <end position="235"/>
    </location>
</feature>
<dbReference type="EMBL" id="PXXK01000136">
    <property type="protein sequence ID" value="RFN50479.1"/>
    <property type="molecule type" value="Genomic_DNA"/>
</dbReference>
<gene>
    <name evidence="3" type="ORF">FIE12Z_5242</name>
</gene>
<accession>A0A395MTI0</accession>
<evidence type="ECO:0000313" key="4">
    <source>
        <dbReference type="Proteomes" id="UP000265631"/>
    </source>
</evidence>
<sequence>MQPKHGLVDRRGHDISMTRETVEEMIAAALGRAALNPRAAARTENDKGRLDQYQKKIAVLEHQRDEALEKITALKNERDEALGSNKVLSDEHAEDLLKIRALEYKVKELRSEVELVDNQSEAIWDEANAQIDFKQKEFNDMLATKEAKIAYLESQLAKIHSLSKSDEAVVLTPARPDSASTDDRTDYRAGDHWGRDTSARPEARSAWGSYESLPQSIGWGDPTAAQEVDGAGDSW</sequence>
<proteinExistence type="predicted"/>